<dbReference type="RefSeq" id="WP_315875995.1">
    <property type="nucleotide sequence ID" value="NZ_JAWCTQ010000002.1"/>
</dbReference>
<sequence>MAAAARWWTAALDADLSPGAALDDEAWLPLARHNAAHLPAQTRAGDIAARATAHPHSPDALLLLTRLAPPRPVARR</sequence>
<keyword evidence="2" id="KW-1185">Reference proteome</keyword>
<proteinExistence type="predicted"/>
<dbReference type="EMBL" id="JAWCTQ010000002">
    <property type="protein sequence ID" value="MDT9681000.1"/>
    <property type="molecule type" value="Genomic_DNA"/>
</dbReference>
<gene>
    <name evidence="1" type="ORF">RND61_02705</name>
</gene>
<name>A0ABU3QE09_9ACTN</name>
<comment type="caution">
    <text evidence="1">The sequence shown here is derived from an EMBL/GenBank/DDBJ whole genome shotgun (WGS) entry which is preliminary data.</text>
</comment>
<evidence type="ECO:0000313" key="1">
    <source>
        <dbReference type="EMBL" id="MDT9681000.1"/>
    </source>
</evidence>
<accession>A0ABU3QE09</accession>
<reference evidence="1 2" key="1">
    <citation type="submission" date="2023-09" db="EMBL/GenBank/DDBJ databases">
        <title>Streptomyces sp. nov.: A antagonism against Alternaria gaisen Producing Streptochlin, Isolated from Tamarix root soil.</title>
        <authorList>
            <person name="Chen Y."/>
        </authorList>
    </citation>
    <scope>NUCLEOTIDE SEQUENCE [LARGE SCALE GENOMIC DNA]</scope>
    <source>
        <strain evidence="1 2">TRM76323</strain>
    </source>
</reference>
<evidence type="ECO:0000313" key="2">
    <source>
        <dbReference type="Proteomes" id="UP001250181"/>
    </source>
</evidence>
<dbReference type="Proteomes" id="UP001250181">
    <property type="component" value="Unassembled WGS sequence"/>
</dbReference>
<protein>
    <submittedName>
        <fullName evidence="1">Uncharacterized protein</fullName>
    </submittedName>
</protein>
<organism evidence="1 2">
    <name type="scientific">Streptomyces tamarix</name>
    <dbReference type="NCBI Taxonomy" id="3078565"/>
    <lineage>
        <taxon>Bacteria</taxon>
        <taxon>Bacillati</taxon>
        <taxon>Actinomycetota</taxon>
        <taxon>Actinomycetes</taxon>
        <taxon>Kitasatosporales</taxon>
        <taxon>Streptomycetaceae</taxon>
        <taxon>Streptomyces</taxon>
    </lineage>
</organism>